<feature type="binding site" evidence="8">
    <location>
        <position position="46"/>
    </location>
    <ligand>
        <name>pyruvate</name>
        <dbReference type="ChEBI" id="CHEBI:15361"/>
    </ligand>
</feature>
<sequence>MQLEGILFFPVTPFRDDGGVDEGALAAHVDAGVAAGAGGVFAACGTGEFNALAPAELETVTRVAVAAAAGRVPVLAAAGGPVPVAQEQARRIEGAGADGILLLPPYLVTAPQQGLVDYAAAVTSASGLDAIFYQRANAVPSPETAVHLARLPRVSGIKDGVGDIELMQRTVLRVRQEVDEDFRFFNGLPTAEITVPAYRGLGVSLYSSAAFAFVPEVALAFNRAVTGGDDATVRLLLDEFYAPFAALRDEVPGYAVALVKAGVRLRGHAVGGVRPPLRDPGTDHVDRLAKLIEHGLGLVA</sequence>
<dbReference type="OrthoDB" id="8995637at2"/>
<evidence type="ECO:0000313" key="10">
    <source>
        <dbReference type="Proteomes" id="UP000240542"/>
    </source>
</evidence>
<comment type="caution">
    <text evidence="9">The sequence shown here is derived from an EMBL/GenBank/DDBJ whole genome shotgun (WGS) entry which is preliminary data.</text>
</comment>
<evidence type="ECO:0000313" key="9">
    <source>
        <dbReference type="EMBL" id="PSK97798.1"/>
    </source>
</evidence>
<evidence type="ECO:0000256" key="7">
    <source>
        <dbReference type="PIRSR" id="PIRSR001365-1"/>
    </source>
</evidence>
<dbReference type="NCBIfam" id="NF002958">
    <property type="entry name" value="PRK03620.1"/>
    <property type="match status" value="1"/>
</dbReference>
<proteinExistence type="inferred from homology"/>
<dbReference type="SUPFAM" id="SSF51569">
    <property type="entry name" value="Aldolase"/>
    <property type="match status" value="1"/>
</dbReference>
<dbReference type="HAMAP" id="MF_00694">
    <property type="entry name" value="KDGDH"/>
    <property type="match status" value="1"/>
</dbReference>
<comment type="similarity">
    <text evidence="3 5 6">Belongs to the DapA family.</text>
</comment>
<dbReference type="EC" id="4.2.1.41" evidence="5"/>
<dbReference type="PIRSF" id="PIRSF001365">
    <property type="entry name" value="DHDPS"/>
    <property type="match status" value="1"/>
</dbReference>
<feature type="active site" description="Proton donor/acceptor" evidence="7">
    <location>
        <position position="133"/>
    </location>
</feature>
<dbReference type="GO" id="GO:0008840">
    <property type="term" value="F:4-hydroxy-tetrahydrodipicolinate synthase activity"/>
    <property type="evidence" value="ECO:0007669"/>
    <property type="project" value="TreeGrafter"/>
</dbReference>
<protein>
    <recommendedName>
        <fullName evidence="5">Probable 5-dehydro-4-deoxyglucarate dehydratase</fullName>
        <ecNumber evidence="5">4.2.1.41</ecNumber>
    </recommendedName>
    <alternativeName>
        <fullName evidence="5">5-keto-4-deoxy-glucarate dehydratase</fullName>
        <shortName evidence="5">KDGDH</shortName>
    </alternativeName>
</protein>
<organism evidence="9 10">
    <name type="scientific">Murinocardiopsis flavida</name>
    <dbReference type="NCBI Taxonomy" id="645275"/>
    <lineage>
        <taxon>Bacteria</taxon>
        <taxon>Bacillati</taxon>
        <taxon>Actinomycetota</taxon>
        <taxon>Actinomycetes</taxon>
        <taxon>Streptosporangiales</taxon>
        <taxon>Nocardiopsidaceae</taxon>
        <taxon>Murinocardiopsis</taxon>
    </lineage>
</organism>
<evidence type="ECO:0000256" key="8">
    <source>
        <dbReference type="PIRSR" id="PIRSR001365-2"/>
    </source>
</evidence>
<evidence type="ECO:0000256" key="3">
    <source>
        <dbReference type="ARBA" id="ARBA00007592"/>
    </source>
</evidence>
<dbReference type="InterPro" id="IPR013785">
    <property type="entry name" value="Aldolase_TIM"/>
</dbReference>
<dbReference type="UniPathway" id="UPA00564">
    <property type="reaction ID" value="UER00628"/>
</dbReference>
<dbReference type="EMBL" id="PYGA01000007">
    <property type="protein sequence ID" value="PSK97798.1"/>
    <property type="molecule type" value="Genomic_DNA"/>
</dbReference>
<reference evidence="9 10" key="1">
    <citation type="submission" date="2018-03" db="EMBL/GenBank/DDBJ databases">
        <title>Genomic Encyclopedia of Archaeal and Bacterial Type Strains, Phase II (KMG-II): from individual species to whole genera.</title>
        <authorList>
            <person name="Goeker M."/>
        </authorList>
    </citation>
    <scope>NUCLEOTIDE SEQUENCE [LARGE SCALE GENOMIC DNA]</scope>
    <source>
        <strain evidence="9 10">DSM 45312</strain>
    </source>
</reference>
<comment type="catalytic activity">
    <reaction evidence="1 5">
        <text>5-dehydro-4-deoxy-D-glucarate + H(+) = 2,5-dioxopentanoate + CO2 + H2O</text>
        <dbReference type="Rhea" id="RHEA:24608"/>
        <dbReference type="ChEBI" id="CHEBI:15377"/>
        <dbReference type="ChEBI" id="CHEBI:15378"/>
        <dbReference type="ChEBI" id="CHEBI:16526"/>
        <dbReference type="ChEBI" id="CHEBI:42819"/>
        <dbReference type="ChEBI" id="CHEBI:58136"/>
        <dbReference type="EC" id="4.2.1.41"/>
    </reaction>
</comment>
<gene>
    <name evidence="9" type="ORF">CLV63_107191</name>
</gene>
<dbReference type="GO" id="GO:0042838">
    <property type="term" value="P:D-glucarate catabolic process"/>
    <property type="evidence" value="ECO:0007669"/>
    <property type="project" value="UniProtKB-UniRule"/>
</dbReference>
<evidence type="ECO:0000256" key="2">
    <source>
        <dbReference type="ARBA" id="ARBA00004983"/>
    </source>
</evidence>
<dbReference type="AlphaFoldDB" id="A0A2P8DKR9"/>
<feature type="active site" description="Schiff-base intermediate with substrate" evidence="7">
    <location>
        <position position="158"/>
    </location>
</feature>
<dbReference type="Gene3D" id="3.20.20.70">
    <property type="entry name" value="Aldolase class I"/>
    <property type="match status" value="1"/>
</dbReference>
<keyword evidence="10" id="KW-1185">Reference proteome</keyword>
<dbReference type="Pfam" id="PF00701">
    <property type="entry name" value="DHDPS"/>
    <property type="match status" value="1"/>
</dbReference>
<dbReference type="SMART" id="SM01130">
    <property type="entry name" value="DHDPS"/>
    <property type="match status" value="1"/>
</dbReference>
<dbReference type="PANTHER" id="PTHR12128:SF19">
    <property type="entry name" value="5-DEHYDRO-4-DEOXYGLUCARATE DEHYDRATASE 2-RELATED"/>
    <property type="match status" value="1"/>
</dbReference>
<accession>A0A2P8DKR9</accession>
<name>A0A2P8DKR9_9ACTN</name>
<evidence type="ECO:0000256" key="1">
    <source>
        <dbReference type="ARBA" id="ARBA00001446"/>
    </source>
</evidence>
<dbReference type="InterPro" id="IPR002220">
    <property type="entry name" value="DapA-like"/>
</dbReference>
<dbReference type="InterPro" id="IPR017655">
    <property type="entry name" value="Dehydro-deoxyglucarate_dehyd"/>
</dbReference>
<dbReference type="GO" id="GO:0047448">
    <property type="term" value="F:5-dehydro-4-deoxyglucarate dehydratase activity"/>
    <property type="evidence" value="ECO:0007669"/>
    <property type="project" value="UniProtKB-UniRule"/>
</dbReference>
<dbReference type="RefSeq" id="WP_106583120.1">
    <property type="nucleotide sequence ID" value="NZ_PYGA01000007.1"/>
</dbReference>
<comment type="pathway">
    <text evidence="2 5">Carbohydrate acid metabolism; D-glucarate degradation; 2,5-dioxopentanoate from D-glucarate: step 2/2.</text>
</comment>
<dbReference type="PANTHER" id="PTHR12128">
    <property type="entry name" value="DIHYDRODIPICOLINATE SYNTHASE"/>
    <property type="match status" value="1"/>
</dbReference>
<keyword evidence="4 5" id="KW-0456">Lyase</keyword>
<dbReference type="Proteomes" id="UP000240542">
    <property type="component" value="Unassembled WGS sequence"/>
</dbReference>
<evidence type="ECO:0000256" key="4">
    <source>
        <dbReference type="ARBA" id="ARBA00023239"/>
    </source>
</evidence>
<evidence type="ECO:0000256" key="5">
    <source>
        <dbReference type="HAMAP-Rule" id="MF_00694"/>
    </source>
</evidence>
<evidence type="ECO:0000256" key="6">
    <source>
        <dbReference type="PIRNR" id="PIRNR001365"/>
    </source>
</evidence>